<reference evidence="2 3" key="1">
    <citation type="submission" date="2022-11" db="EMBL/GenBank/DDBJ databases">
        <authorList>
            <person name="Caiyu Z."/>
        </authorList>
    </citation>
    <scope>NUCLEOTIDE SEQUENCE [LARGE SCALE GENOMIC DNA]</scope>
    <source>
        <strain evidence="2 3">YR-4</strain>
    </source>
</reference>
<evidence type="ECO:0000256" key="1">
    <source>
        <dbReference type="SAM" id="SignalP"/>
    </source>
</evidence>
<evidence type="ECO:0008006" key="4">
    <source>
        <dbReference type="Google" id="ProtNLM"/>
    </source>
</evidence>
<keyword evidence="3" id="KW-1185">Reference proteome</keyword>
<feature type="signal peptide" evidence="1">
    <location>
        <begin position="1"/>
        <end position="27"/>
    </location>
</feature>
<name>A0ABT4BRZ0_9FIRM</name>
<protein>
    <recommendedName>
        <fullName evidence="4">Protein TolB</fullName>
    </recommendedName>
</protein>
<dbReference type="Gene3D" id="2.120.10.30">
    <property type="entry name" value="TolB, C-terminal domain"/>
    <property type="match status" value="2"/>
</dbReference>
<keyword evidence="1" id="KW-0732">Signal</keyword>
<proteinExistence type="predicted"/>
<evidence type="ECO:0000313" key="2">
    <source>
        <dbReference type="EMBL" id="MCY1713652.1"/>
    </source>
</evidence>
<sequence>MSRFRLRGLIGTVLIAALTLSSGCASTAAGREEIQVGSQKITVLDAKPQSGAGYTAASDTLDYGKIDRYEGIKSEGWLSDDSILVTQENPEIAPIQVFDQMSRVRNLYAYDLKTGEEKGMAEKTAYIWAPIVSPDGKHIFYEKFEAGQYTGILATLEGAAVASVPVDAEHGLNLSFRQAEWVNNEEVLVPSSDNGVCLINVNSDVTKVSNIGLMQTDHASKVGNTIYYVSTDRSLVAYDIPSKRSSVVKSNVLEFELSPDKNLFAIQKRVSDSKTALVLTDLSGKETVTLTEGNQVFGISWSPDQSKLACLVTSSDESKNGLHIFDVMSREDLYISRDFLNADSGLFWSPSGNKLLASISTVKEMTLVDNTYIITLK</sequence>
<dbReference type="PROSITE" id="PS51257">
    <property type="entry name" value="PROKAR_LIPOPROTEIN"/>
    <property type="match status" value="1"/>
</dbReference>
<comment type="caution">
    <text evidence="2">The sequence shown here is derived from an EMBL/GenBank/DDBJ whole genome shotgun (WGS) entry which is preliminary data.</text>
</comment>
<dbReference type="PANTHER" id="PTHR36842:SF1">
    <property type="entry name" value="PROTEIN TOLB"/>
    <property type="match status" value="1"/>
</dbReference>
<gene>
    <name evidence="2" type="ORF">OUY18_05215</name>
</gene>
<dbReference type="EMBL" id="JAPOHA010000004">
    <property type="protein sequence ID" value="MCY1713652.1"/>
    <property type="molecule type" value="Genomic_DNA"/>
</dbReference>
<feature type="chain" id="PRO_5047137039" description="Protein TolB" evidence="1">
    <location>
        <begin position="28"/>
        <end position="377"/>
    </location>
</feature>
<dbReference type="Proteomes" id="UP001082703">
    <property type="component" value="Unassembled WGS sequence"/>
</dbReference>
<dbReference type="InterPro" id="IPR011042">
    <property type="entry name" value="6-blade_b-propeller_TolB-like"/>
</dbReference>
<dbReference type="SUPFAM" id="SSF82171">
    <property type="entry name" value="DPP6 N-terminal domain-like"/>
    <property type="match status" value="1"/>
</dbReference>
<dbReference type="PANTHER" id="PTHR36842">
    <property type="entry name" value="PROTEIN TOLB HOMOLOG"/>
    <property type="match status" value="1"/>
</dbReference>
<organism evidence="2 3">
    <name type="scientific">Caproiciproducens galactitolivorans</name>
    <dbReference type="NCBI Taxonomy" id="642589"/>
    <lineage>
        <taxon>Bacteria</taxon>
        <taxon>Bacillati</taxon>
        <taxon>Bacillota</taxon>
        <taxon>Clostridia</taxon>
        <taxon>Eubacteriales</taxon>
        <taxon>Acutalibacteraceae</taxon>
        <taxon>Caproiciproducens</taxon>
    </lineage>
</organism>
<accession>A0ABT4BRZ0</accession>
<evidence type="ECO:0000313" key="3">
    <source>
        <dbReference type="Proteomes" id="UP001082703"/>
    </source>
</evidence>
<dbReference type="RefSeq" id="WP_268057676.1">
    <property type="nucleotide sequence ID" value="NZ_JAPOHA010000004.1"/>
</dbReference>